<dbReference type="Gene3D" id="3.90.870.10">
    <property type="entry name" value="DHBP synthase"/>
    <property type="match status" value="1"/>
</dbReference>
<keyword evidence="7 15" id="KW-0686">Riboflavin biosynthesis</keyword>
<dbReference type="GO" id="GO:0003935">
    <property type="term" value="F:GTP cyclohydrolase II activity"/>
    <property type="evidence" value="ECO:0007669"/>
    <property type="project" value="UniProtKB-UniRule"/>
</dbReference>
<evidence type="ECO:0000259" key="16">
    <source>
        <dbReference type="Pfam" id="PF00925"/>
    </source>
</evidence>
<dbReference type="InterPro" id="IPR000422">
    <property type="entry name" value="DHBP_synthase_RibB"/>
</dbReference>
<dbReference type="InterPro" id="IPR017945">
    <property type="entry name" value="DHBP_synth_RibB-like_a/b_dom"/>
</dbReference>
<feature type="binding site" evidence="15">
    <location>
        <begin position="262"/>
        <end position="266"/>
    </location>
    <ligand>
        <name>GTP</name>
        <dbReference type="ChEBI" id="CHEBI:37565"/>
    </ligand>
</feature>
<comment type="function">
    <text evidence="2">Catalyzes the conversion of D-ribulose 5-phosphate to formate and 3,4-dihydroxy-2-butanone 4-phosphate.</text>
</comment>
<evidence type="ECO:0000256" key="3">
    <source>
        <dbReference type="ARBA" id="ARBA00004853"/>
    </source>
</evidence>
<feature type="binding site" evidence="15">
    <location>
        <position position="327"/>
    </location>
    <ligand>
        <name>GTP</name>
        <dbReference type="ChEBI" id="CHEBI:37565"/>
    </ligand>
</feature>
<dbReference type="EC" id="3.5.4.25" evidence="15"/>
<organism evidence="17 18">
    <name type="scientific">Planctopirus ephydatiae</name>
    <dbReference type="NCBI Taxonomy" id="2528019"/>
    <lineage>
        <taxon>Bacteria</taxon>
        <taxon>Pseudomonadati</taxon>
        <taxon>Planctomycetota</taxon>
        <taxon>Planctomycetia</taxon>
        <taxon>Planctomycetales</taxon>
        <taxon>Planctomycetaceae</taxon>
        <taxon>Planctopirus</taxon>
    </lineage>
</organism>
<dbReference type="InterPro" id="IPR000926">
    <property type="entry name" value="RibA"/>
</dbReference>
<evidence type="ECO:0000256" key="11">
    <source>
        <dbReference type="ARBA" id="ARBA00022833"/>
    </source>
</evidence>
<feature type="domain" description="GTP cyclohydrolase II" evidence="16">
    <location>
        <begin position="217"/>
        <end position="383"/>
    </location>
</feature>
<feature type="active site" description="Nucleophile" evidence="15">
    <location>
        <position position="341"/>
    </location>
</feature>
<keyword evidence="12 15" id="KW-0342">GTP-binding</keyword>
<dbReference type="SUPFAM" id="SSF142695">
    <property type="entry name" value="RibA-like"/>
    <property type="match status" value="1"/>
</dbReference>
<comment type="pathway">
    <text evidence="4">Cofactor biosynthesis; riboflavin biosynthesis; 2-hydroxy-3-oxobutyl phosphate from D-ribulose 5-phosphate: step 1/1.</text>
</comment>
<dbReference type="PIRSF" id="PIRSF001259">
    <property type="entry name" value="RibA"/>
    <property type="match status" value="1"/>
</dbReference>
<dbReference type="NCBIfam" id="TIGR00505">
    <property type="entry name" value="ribA"/>
    <property type="match status" value="1"/>
</dbReference>
<comment type="catalytic activity">
    <reaction evidence="1">
        <text>D-ribulose 5-phosphate = (2S)-2-hydroxy-3-oxobutyl phosphate + formate + H(+)</text>
        <dbReference type="Rhea" id="RHEA:18457"/>
        <dbReference type="ChEBI" id="CHEBI:15378"/>
        <dbReference type="ChEBI" id="CHEBI:15740"/>
        <dbReference type="ChEBI" id="CHEBI:58121"/>
        <dbReference type="ChEBI" id="CHEBI:58830"/>
        <dbReference type="EC" id="4.1.99.12"/>
    </reaction>
</comment>
<dbReference type="PANTHER" id="PTHR21327">
    <property type="entry name" value="GTP CYCLOHYDROLASE II-RELATED"/>
    <property type="match status" value="1"/>
</dbReference>
<keyword evidence="18" id="KW-1185">Reference proteome</keyword>
<feature type="active site" description="Proton acceptor" evidence="15">
    <location>
        <position position="339"/>
    </location>
</feature>
<dbReference type="UniPathway" id="UPA00275">
    <property type="reaction ID" value="UER00399"/>
</dbReference>
<name>A0A518GR90_9PLAN</name>
<feature type="binding site" evidence="15">
    <location>
        <position position="280"/>
    </location>
    <ligand>
        <name>Zn(2+)</name>
        <dbReference type="ChEBI" id="CHEBI:29105"/>
        <note>catalytic</note>
    </ligand>
</feature>
<evidence type="ECO:0000256" key="10">
    <source>
        <dbReference type="ARBA" id="ARBA00022801"/>
    </source>
</evidence>
<feature type="binding site" evidence="15">
    <location>
        <position position="278"/>
    </location>
    <ligand>
        <name>Zn(2+)</name>
        <dbReference type="ChEBI" id="CHEBI:29105"/>
        <note>catalytic</note>
    </ligand>
</feature>
<evidence type="ECO:0000256" key="14">
    <source>
        <dbReference type="ARBA" id="ARBA00049295"/>
    </source>
</evidence>
<dbReference type="RefSeq" id="WP_145301520.1">
    <property type="nucleotide sequence ID" value="NZ_CP036299.1"/>
</dbReference>
<dbReference type="GO" id="GO:0008270">
    <property type="term" value="F:zinc ion binding"/>
    <property type="evidence" value="ECO:0007669"/>
    <property type="project" value="UniProtKB-UniRule"/>
</dbReference>
<keyword evidence="11 15" id="KW-0862">Zinc</keyword>
<evidence type="ECO:0000256" key="2">
    <source>
        <dbReference type="ARBA" id="ARBA00002284"/>
    </source>
</evidence>
<dbReference type="NCBIfam" id="TIGR00506">
    <property type="entry name" value="ribB"/>
    <property type="match status" value="1"/>
</dbReference>
<dbReference type="GO" id="GO:0005829">
    <property type="term" value="C:cytosol"/>
    <property type="evidence" value="ECO:0007669"/>
    <property type="project" value="TreeGrafter"/>
</dbReference>
<dbReference type="Gene3D" id="3.40.50.10990">
    <property type="entry name" value="GTP cyclohydrolase II"/>
    <property type="match status" value="1"/>
</dbReference>
<sequence length="423" mass="46525">MDTGQPIEGLSTIDEAIAALKNGRIIIVIDDEERENEGDFVCAAESITPEMVTFMLRYGAGVLCVPLTKEAADRQGLVPIVDSSQNDAPNHTLFLTPVDHRHAGSGVSSENRAMTIRAMADPKSSRHDFVRPGHINPLLAKEGGVLRRSGHTEATVDLMKIAGLEPVGVLIEILSESGQGMAALPELRQLAARHSMPIISIEQIIRYRRLREQLVSREAEVPLNTREYGQFKVIAYRVEHDDQQPLALVWGDLASATNPLVRVHSSCFTGDVLDSLRCDCGDQLHLAMRMINSAGAGAVIYLPQEGRGIGLTAKLKAYMLQDEGYDTVEANHKLGFKSDSRDYMIGLQILKDLGLSSIRLLTNNPKKMQAFPAFDLDVVEQVPIIAPDDENRRHYMATKRDKMGHLLPAEIVVQSSPDENAPQ</sequence>
<gene>
    <name evidence="17" type="primary">ribBA</name>
    <name evidence="15" type="synonym">ribA</name>
    <name evidence="17" type="ORF">Spb1_30560</name>
</gene>
<dbReference type="GO" id="GO:0008686">
    <property type="term" value="F:3,4-dihydroxy-2-butanone-4-phosphate synthase activity"/>
    <property type="evidence" value="ECO:0007669"/>
    <property type="project" value="UniProtKB-EC"/>
</dbReference>
<dbReference type="InterPro" id="IPR032677">
    <property type="entry name" value="GTP_cyclohydro_II"/>
</dbReference>
<evidence type="ECO:0000256" key="13">
    <source>
        <dbReference type="ARBA" id="ARBA00043932"/>
    </source>
</evidence>
<evidence type="ECO:0000256" key="5">
    <source>
        <dbReference type="ARBA" id="ARBA00005520"/>
    </source>
</evidence>
<evidence type="ECO:0000256" key="12">
    <source>
        <dbReference type="ARBA" id="ARBA00023134"/>
    </source>
</evidence>
<feature type="binding site" evidence="15">
    <location>
        <begin position="305"/>
        <end position="307"/>
    </location>
    <ligand>
        <name>GTP</name>
        <dbReference type="ChEBI" id="CHEBI:37565"/>
    </ligand>
</feature>
<comment type="catalytic activity">
    <reaction evidence="14 15">
        <text>GTP + 4 H2O = 2,5-diamino-6-hydroxy-4-(5-phosphoribosylamino)-pyrimidine + formate + 2 phosphate + 3 H(+)</text>
        <dbReference type="Rhea" id="RHEA:23704"/>
        <dbReference type="ChEBI" id="CHEBI:15377"/>
        <dbReference type="ChEBI" id="CHEBI:15378"/>
        <dbReference type="ChEBI" id="CHEBI:15740"/>
        <dbReference type="ChEBI" id="CHEBI:37565"/>
        <dbReference type="ChEBI" id="CHEBI:43474"/>
        <dbReference type="ChEBI" id="CHEBI:58614"/>
        <dbReference type="EC" id="3.5.4.25"/>
    </reaction>
</comment>
<evidence type="ECO:0000256" key="9">
    <source>
        <dbReference type="ARBA" id="ARBA00022741"/>
    </source>
</evidence>
<reference evidence="17 18" key="1">
    <citation type="submission" date="2019-02" db="EMBL/GenBank/DDBJ databases">
        <title>Deep-cultivation of Planctomycetes and their phenomic and genomic characterization uncovers novel biology.</title>
        <authorList>
            <person name="Wiegand S."/>
            <person name="Jogler M."/>
            <person name="Boedeker C."/>
            <person name="Pinto D."/>
            <person name="Vollmers J."/>
            <person name="Rivas-Marin E."/>
            <person name="Kohn T."/>
            <person name="Peeters S.H."/>
            <person name="Heuer A."/>
            <person name="Rast P."/>
            <person name="Oberbeckmann S."/>
            <person name="Bunk B."/>
            <person name="Jeske O."/>
            <person name="Meyerdierks A."/>
            <person name="Storesund J.E."/>
            <person name="Kallscheuer N."/>
            <person name="Luecker S."/>
            <person name="Lage O.M."/>
            <person name="Pohl T."/>
            <person name="Merkel B.J."/>
            <person name="Hornburger P."/>
            <person name="Mueller R.-W."/>
            <person name="Bruemmer F."/>
            <person name="Labrenz M."/>
            <person name="Spormann A.M."/>
            <person name="Op den Camp H."/>
            <person name="Overmann J."/>
            <person name="Amann R."/>
            <person name="Jetten M.S.M."/>
            <person name="Mascher T."/>
            <person name="Medema M.H."/>
            <person name="Devos D.P."/>
            <person name="Kaster A.-K."/>
            <person name="Ovreas L."/>
            <person name="Rohde M."/>
            <person name="Galperin M.Y."/>
            <person name="Jogler C."/>
        </authorList>
    </citation>
    <scope>NUCLEOTIDE SEQUENCE [LARGE SCALE GENOMIC DNA]</scope>
    <source>
        <strain evidence="17 18">Spb1</strain>
    </source>
</reference>
<comment type="cofactor">
    <cofactor evidence="15">
        <name>Zn(2+)</name>
        <dbReference type="ChEBI" id="CHEBI:29105"/>
    </cofactor>
    <text evidence="15">Binds 1 zinc ion per subunit.</text>
</comment>
<dbReference type="FunFam" id="3.40.50.10990:FF:000001">
    <property type="entry name" value="Riboflavin biosynthesis protein RibBA"/>
    <property type="match status" value="1"/>
</dbReference>
<feature type="binding site" evidence="15">
    <location>
        <position position="367"/>
    </location>
    <ligand>
        <name>GTP</name>
        <dbReference type="ChEBI" id="CHEBI:37565"/>
    </ligand>
</feature>
<dbReference type="GO" id="GO:0005525">
    <property type="term" value="F:GTP binding"/>
    <property type="evidence" value="ECO:0007669"/>
    <property type="project" value="UniProtKB-KW"/>
</dbReference>
<keyword evidence="8 15" id="KW-0479">Metal-binding</keyword>
<dbReference type="GO" id="GO:0009231">
    <property type="term" value="P:riboflavin biosynthetic process"/>
    <property type="evidence" value="ECO:0007669"/>
    <property type="project" value="UniProtKB-UniRule"/>
</dbReference>
<dbReference type="SUPFAM" id="SSF55821">
    <property type="entry name" value="YrdC/RibB"/>
    <property type="match status" value="1"/>
</dbReference>
<comment type="function">
    <text evidence="13 15">Catalyzes the conversion of GTP to 2,5-diamino-6-ribosylamino-4(3H)-pyrimidinone 5'-phosphate (DARP), formate and pyrophosphate.</text>
</comment>
<dbReference type="NCBIfam" id="NF001591">
    <property type="entry name" value="PRK00393.1"/>
    <property type="match status" value="1"/>
</dbReference>
<dbReference type="AlphaFoldDB" id="A0A518GR90"/>
<dbReference type="Pfam" id="PF00925">
    <property type="entry name" value="GTP_cyclohydro2"/>
    <property type="match status" value="1"/>
</dbReference>
<dbReference type="PANTHER" id="PTHR21327:SF18">
    <property type="entry name" value="3,4-DIHYDROXY-2-BUTANONE 4-PHOSPHATE SYNTHASE"/>
    <property type="match status" value="1"/>
</dbReference>
<evidence type="ECO:0000256" key="1">
    <source>
        <dbReference type="ARBA" id="ARBA00000141"/>
    </source>
</evidence>
<dbReference type="Pfam" id="PF00926">
    <property type="entry name" value="DHBP_synthase"/>
    <property type="match status" value="1"/>
</dbReference>
<accession>A0A518GR90</accession>
<evidence type="ECO:0000256" key="6">
    <source>
        <dbReference type="ARBA" id="ARBA00008976"/>
    </source>
</evidence>
<dbReference type="InterPro" id="IPR036144">
    <property type="entry name" value="RibA-like_sf"/>
</dbReference>
<comment type="similarity">
    <text evidence="15">Belongs to the GTP cyclohydrolase II family.</text>
</comment>
<evidence type="ECO:0000256" key="15">
    <source>
        <dbReference type="HAMAP-Rule" id="MF_00179"/>
    </source>
</evidence>
<feature type="binding site" evidence="15">
    <location>
        <position position="362"/>
    </location>
    <ligand>
        <name>GTP</name>
        <dbReference type="ChEBI" id="CHEBI:37565"/>
    </ligand>
</feature>
<comment type="similarity">
    <text evidence="5">In the N-terminal section; belongs to the DHBP synthase family.</text>
</comment>
<dbReference type="EMBL" id="CP036299">
    <property type="protein sequence ID" value="QDV31118.1"/>
    <property type="molecule type" value="Genomic_DNA"/>
</dbReference>
<keyword evidence="10 15" id="KW-0378">Hydrolase</keyword>
<evidence type="ECO:0000256" key="4">
    <source>
        <dbReference type="ARBA" id="ARBA00004904"/>
    </source>
</evidence>
<comment type="similarity">
    <text evidence="6">In the C-terminal section; belongs to the GTP cyclohydrolase II family.</text>
</comment>
<dbReference type="KEGG" id="peh:Spb1_30560"/>
<proteinExistence type="inferred from homology"/>
<dbReference type="OrthoDB" id="9793111at2"/>
<protein>
    <recommendedName>
        <fullName evidence="15">GTP cyclohydrolase-2</fullName>
        <ecNumber evidence="15">3.5.4.25</ecNumber>
    </recommendedName>
    <alternativeName>
        <fullName evidence="15">GTP cyclohydrolase II</fullName>
    </alternativeName>
</protein>
<evidence type="ECO:0000313" key="18">
    <source>
        <dbReference type="Proteomes" id="UP000315349"/>
    </source>
</evidence>
<dbReference type="CDD" id="cd00641">
    <property type="entry name" value="GTP_cyclohydro2"/>
    <property type="match status" value="1"/>
</dbReference>
<feature type="binding site" evidence="15">
    <location>
        <position position="283"/>
    </location>
    <ligand>
        <name>GTP</name>
        <dbReference type="ChEBI" id="CHEBI:37565"/>
    </ligand>
</feature>
<evidence type="ECO:0000256" key="7">
    <source>
        <dbReference type="ARBA" id="ARBA00022619"/>
    </source>
</evidence>
<dbReference type="HAMAP" id="MF_00179">
    <property type="entry name" value="RibA"/>
    <property type="match status" value="1"/>
</dbReference>
<comment type="pathway">
    <text evidence="3 15">Cofactor biosynthesis; riboflavin biosynthesis; 5-amino-6-(D-ribitylamino)uracil from GTP: step 1/4.</text>
</comment>
<feature type="binding site" evidence="15">
    <location>
        <position position="267"/>
    </location>
    <ligand>
        <name>Zn(2+)</name>
        <dbReference type="ChEBI" id="CHEBI:29105"/>
        <note>catalytic</note>
    </ligand>
</feature>
<evidence type="ECO:0000313" key="17">
    <source>
        <dbReference type="EMBL" id="QDV31118.1"/>
    </source>
</evidence>
<keyword evidence="9 15" id="KW-0547">Nucleotide-binding</keyword>
<evidence type="ECO:0000256" key="8">
    <source>
        <dbReference type="ARBA" id="ARBA00022723"/>
    </source>
</evidence>
<dbReference type="Proteomes" id="UP000315349">
    <property type="component" value="Chromosome"/>
</dbReference>